<gene>
    <name evidence="15" type="ORF">V3H18_07990</name>
</gene>
<dbReference type="Pfam" id="PF00109">
    <property type="entry name" value="ketoacyl-synt"/>
    <property type="match status" value="1"/>
</dbReference>
<keyword evidence="6 13" id="KW-0808">Transferase</keyword>
<keyword evidence="3" id="KW-0536">Nodulation</keyword>
<evidence type="ECO:0000259" key="14">
    <source>
        <dbReference type="PROSITE" id="PS52004"/>
    </source>
</evidence>
<accession>A0ABU7XHF7</accession>
<evidence type="ECO:0000256" key="2">
    <source>
        <dbReference type="ARBA" id="ARBA00008467"/>
    </source>
</evidence>
<dbReference type="InterPro" id="IPR020841">
    <property type="entry name" value="PKS_Beta-ketoAc_synthase_dom"/>
</dbReference>
<evidence type="ECO:0000256" key="1">
    <source>
        <dbReference type="ARBA" id="ARBA00004533"/>
    </source>
</evidence>
<comment type="similarity">
    <text evidence="2 13">Belongs to the thiolase-like superfamily. Beta-ketoacyl-ACP synthases family.</text>
</comment>
<keyword evidence="16" id="KW-1185">Reference proteome</keyword>
<evidence type="ECO:0000313" key="16">
    <source>
        <dbReference type="Proteomes" id="UP001350748"/>
    </source>
</evidence>
<keyword evidence="15" id="KW-0012">Acyltransferase</keyword>
<evidence type="ECO:0000256" key="8">
    <source>
        <dbReference type="ARBA" id="ARBA00022989"/>
    </source>
</evidence>
<keyword evidence="4" id="KW-1003">Cell membrane</keyword>
<dbReference type="Pfam" id="PF02801">
    <property type="entry name" value="Ketoacyl-synt_C"/>
    <property type="match status" value="1"/>
</dbReference>
<dbReference type="EMBL" id="JAZHYN010000018">
    <property type="protein sequence ID" value="MEF3366472.1"/>
    <property type="molecule type" value="Genomic_DNA"/>
</dbReference>
<dbReference type="PROSITE" id="PS52004">
    <property type="entry name" value="KS3_2"/>
    <property type="match status" value="1"/>
</dbReference>
<dbReference type="PANTHER" id="PTHR11712:SF352">
    <property type="entry name" value="3-OXOACYL-[ACYL-CARRIER-PROTEIN] SYNTHASE"/>
    <property type="match status" value="1"/>
</dbReference>
<evidence type="ECO:0000256" key="11">
    <source>
        <dbReference type="ARBA" id="ARBA00039445"/>
    </source>
</evidence>
<dbReference type="RefSeq" id="WP_332081483.1">
    <property type="nucleotide sequence ID" value="NZ_JAZHYN010000018.1"/>
</dbReference>
<name>A0ABU7XHF7_9HYPH</name>
<evidence type="ECO:0000256" key="3">
    <source>
        <dbReference type="ARBA" id="ARBA00022458"/>
    </source>
</evidence>
<evidence type="ECO:0000256" key="12">
    <source>
        <dbReference type="ARBA" id="ARBA00041756"/>
    </source>
</evidence>
<sequence>MAASRGRAGERRVVISGMGAVCASGVGAQKLWEAARDGVAQIRALKTQRPYDGRIKIAAQVPDFNPADHIEPEVLPFCDPFTQFCVVAADEAMAQAGFKRKDISGPRTAVIIGSGIGGMTTIEDGIYRYYVEKQRPETLSVPKLIPSAAPTTLGMRFSALGPTFAIGSACSSASQSLGLGMQMIRQGLVDKAIVGGAEACVINATIRAWEGLRVMTPNLCRPFSKGRNGMSLGEGAAVFILETEESARARGHEPLCELAGYGTTSDAKDPVRPDLEGASNAIRLALEDAGLEPGDIDYINAHGTATHANDITEAEAILRIFGEYGKVVPVSSTKPIHGHALGASGGLELVITIQALREQIAPPTINFLEADPRCPLDVVPNVARKHKIDAAMSNSFAFGGINAVLVVRHAG</sequence>
<keyword evidence="8" id="KW-1133">Transmembrane helix</keyword>
<dbReference type="PROSITE" id="PS00606">
    <property type="entry name" value="KS3_1"/>
    <property type="match status" value="1"/>
</dbReference>
<proteinExistence type="inferred from homology"/>
<reference evidence="15 16" key="1">
    <citation type="submission" date="2024-02" db="EMBL/GenBank/DDBJ databases">
        <authorList>
            <person name="Grouzdev D."/>
        </authorList>
    </citation>
    <scope>NUCLEOTIDE SEQUENCE [LARGE SCALE GENOMIC DNA]</scope>
    <source>
        <strain evidence="15 16">9N</strain>
    </source>
</reference>
<dbReference type="Gene3D" id="3.40.47.10">
    <property type="match status" value="1"/>
</dbReference>
<evidence type="ECO:0000256" key="13">
    <source>
        <dbReference type="RuleBase" id="RU003694"/>
    </source>
</evidence>
<comment type="subcellular location">
    <subcellularLocation>
        <location evidence="1">Cell inner membrane</location>
    </subcellularLocation>
</comment>
<comment type="function">
    <text evidence="10">Proposed to synthesize NOD factor fatty acyl chain. Involved in the synthesis of a highly unsaturated fatty acid moiety, which forms part of a lipo-oligosaccharide that is responsible for host specificity.</text>
</comment>
<keyword evidence="7" id="KW-0812">Transmembrane</keyword>
<feature type="domain" description="Ketosynthase family 3 (KS3)" evidence="14">
    <location>
        <begin position="10"/>
        <end position="409"/>
    </location>
</feature>
<evidence type="ECO:0000256" key="9">
    <source>
        <dbReference type="ARBA" id="ARBA00023136"/>
    </source>
</evidence>
<dbReference type="InterPro" id="IPR014030">
    <property type="entry name" value="Ketoacyl_synth_N"/>
</dbReference>
<evidence type="ECO:0000256" key="5">
    <source>
        <dbReference type="ARBA" id="ARBA00022519"/>
    </source>
</evidence>
<dbReference type="InterPro" id="IPR018201">
    <property type="entry name" value="Ketoacyl_synth_AS"/>
</dbReference>
<keyword evidence="5" id="KW-0997">Cell inner membrane</keyword>
<dbReference type="Proteomes" id="UP001350748">
    <property type="component" value="Unassembled WGS sequence"/>
</dbReference>
<evidence type="ECO:0000256" key="7">
    <source>
        <dbReference type="ARBA" id="ARBA00022692"/>
    </source>
</evidence>
<dbReference type="InterPro" id="IPR016039">
    <property type="entry name" value="Thiolase-like"/>
</dbReference>
<dbReference type="InterPro" id="IPR014031">
    <property type="entry name" value="Ketoacyl_synth_C"/>
</dbReference>
<dbReference type="InterPro" id="IPR000794">
    <property type="entry name" value="Beta-ketoacyl_synthase"/>
</dbReference>
<protein>
    <recommendedName>
        <fullName evidence="11">Nodulation protein E</fullName>
    </recommendedName>
    <alternativeName>
        <fullName evidence="12">Host-specificity of nodulation protein B</fullName>
    </alternativeName>
</protein>
<comment type="caution">
    <text evidence="15">The sequence shown here is derived from an EMBL/GenBank/DDBJ whole genome shotgun (WGS) entry which is preliminary data.</text>
</comment>
<evidence type="ECO:0000313" key="15">
    <source>
        <dbReference type="EMBL" id="MEF3366472.1"/>
    </source>
</evidence>
<organism evidence="15 16">
    <name type="scientific">Methylocystis borbori</name>
    <dbReference type="NCBI Taxonomy" id="3118750"/>
    <lineage>
        <taxon>Bacteria</taxon>
        <taxon>Pseudomonadati</taxon>
        <taxon>Pseudomonadota</taxon>
        <taxon>Alphaproteobacteria</taxon>
        <taxon>Hyphomicrobiales</taxon>
        <taxon>Methylocystaceae</taxon>
        <taxon>Methylocystis</taxon>
    </lineage>
</organism>
<evidence type="ECO:0000256" key="10">
    <source>
        <dbReference type="ARBA" id="ARBA00037576"/>
    </source>
</evidence>
<evidence type="ECO:0000256" key="6">
    <source>
        <dbReference type="ARBA" id="ARBA00022679"/>
    </source>
</evidence>
<keyword evidence="9" id="KW-0472">Membrane</keyword>
<dbReference type="GO" id="GO:0016746">
    <property type="term" value="F:acyltransferase activity"/>
    <property type="evidence" value="ECO:0007669"/>
    <property type="project" value="UniProtKB-KW"/>
</dbReference>
<dbReference type="SUPFAM" id="SSF53901">
    <property type="entry name" value="Thiolase-like"/>
    <property type="match status" value="2"/>
</dbReference>
<dbReference type="PANTHER" id="PTHR11712">
    <property type="entry name" value="POLYKETIDE SYNTHASE-RELATED"/>
    <property type="match status" value="1"/>
</dbReference>
<evidence type="ECO:0000256" key="4">
    <source>
        <dbReference type="ARBA" id="ARBA00022475"/>
    </source>
</evidence>
<dbReference type="CDD" id="cd00834">
    <property type="entry name" value="KAS_I_II"/>
    <property type="match status" value="1"/>
</dbReference>
<dbReference type="SMART" id="SM00825">
    <property type="entry name" value="PKS_KS"/>
    <property type="match status" value="1"/>
</dbReference>